<evidence type="ECO:0000313" key="2">
    <source>
        <dbReference type="EMBL" id="MBF7978622.1"/>
    </source>
</evidence>
<gene>
    <name evidence="2" type="ORF">IV433_04270</name>
</gene>
<feature type="domain" description="KilA-N" evidence="1">
    <location>
        <begin position="9"/>
        <end position="112"/>
    </location>
</feature>
<evidence type="ECO:0000259" key="1">
    <source>
        <dbReference type="PROSITE" id="PS51301"/>
    </source>
</evidence>
<dbReference type="SMART" id="SM01252">
    <property type="entry name" value="KilA-N"/>
    <property type="match status" value="1"/>
</dbReference>
<accession>A0ABS0E0I6</accession>
<dbReference type="Proteomes" id="UP000636811">
    <property type="component" value="Unassembled WGS sequence"/>
</dbReference>
<reference evidence="2 3" key="1">
    <citation type="submission" date="2020-11" db="EMBL/GenBank/DDBJ databases">
        <title>Taxonomic investigation of Rahnella strains.</title>
        <authorList>
            <person name="Lee S.D."/>
        </authorList>
    </citation>
    <scope>NUCLEOTIDE SEQUENCE [LARGE SCALE GENOMIC DNA]</scope>
    <source>
        <strain evidence="2 3">SAP-17</strain>
    </source>
</reference>
<dbReference type="EMBL" id="JADOBI010000002">
    <property type="protein sequence ID" value="MBF7978622.1"/>
    <property type="molecule type" value="Genomic_DNA"/>
</dbReference>
<dbReference type="RefSeq" id="WP_195813153.1">
    <property type="nucleotide sequence ID" value="NZ_JADOBI010000002.1"/>
</dbReference>
<evidence type="ECO:0000313" key="3">
    <source>
        <dbReference type="Proteomes" id="UP000636811"/>
    </source>
</evidence>
<protein>
    <submittedName>
        <fullName evidence="2">KilA-N domain-containing protein</fullName>
    </submittedName>
</protein>
<proteinExistence type="predicted"/>
<dbReference type="Pfam" id="PF04383">
    <property type="entry name" value="KilA-N"/>
    <property type="match status" value="1"/>
</dbReference>
<sequence>MNNSIMIEGISVRQHNDGNFCLNDLQRAAVANPRETRSSRSLEVYEFMRRVETLTMIDLLEKETTGNPRIAPVVTVPGRNGGTYVCKELVYAYAMWISPAFNLKVIRTFDAALTKAREATANDMMQAGVTLLGFMRKELNLSNSSVLGACQKLQMAVGLPNLSPDYAIDAPSDAVDGSSRPTMSLSTVLKQYSIPVTPVEAYKRLARLGIVERRTRPSTSAKAKNGEKQFWSVTSKGLQYGKNITSPNNPRETQPHFYESKVQELIRLMVTATAA</sequence>
<organism evidence="2 3">
    <name type="scientific">Rahnella laticis</name>
    <dbReference type="NCBI Taxonomy" id="2787622"/>
    <lineage>
        <taxon>Bacteria</taxon>
        <taxon>Pseudomonadati</taxon>
        <taxon>Pseudomonadota</taxon>
        <taxon>Gammaproteobacteria</taxon>
        <taxon>Enterobacterales</taxon>
        <taxon>Yersiniaceae</taxon>
        <taxon>Rahnella</taxon>
    </lineage>
</organism>
<name>A0ABS0E0I6_9GAMM</name>
<dbReference type="InterPro" id="IPR018004">
    <property type="entry name" value="KilA/APSES_HTH"/>
</dbReference>
<keyword evidence="3" id="KW-1185">Reference proteome</keyword>
<comment type="caution">
    <text evidence="2">The sequence shown here is derived from an EMBL/GenBank/DDBJ whole genome shotgun (WGS) entry which is preliminary data.</text>
</comment>
<dbReference type="PROSITE" id="PS51301">
    <property type="entry name" value="KILA_N"/>
    <property type="match status" value="1"/>
</dbReference>
<dbReference type="InterPro" id="IPR017880">
    <property type="entry name" value="KilA_N"/>
</dbReference>